<keyword evidence="5" id="KW-1185">Reference proteome</keyword>
<dbReference type="SUPFAM" id="SSF50685">
    <property type="entry name" value="Barwin-like endoglucanases"/>
    <property type="match status" value="1"/>
</dbReference>
<organism evidence="4 5">
    <name type="scientific">Mycena alexandri</name>
    <dbReference type="NCBI Taxonomy" id="1745969"/>
    <lineage>
        <taxon>Eukaryota</taxon>
        <taxon>Fungi</taxon>
        <taxon>Dikarya</taxon>
        <taxon>Basidiomycota</taxon>
        <taxon>Agaricomycotina</taxon>
        <taxon>Agaricomycetes</taxon>
        <taxon>Agaricomycetidae</taxon>
        <taxon>Agaricales</taxon>
        <taxon>Marasmiineae</taxon>
        <taxon>Mycenaceae</taxon>
        <taxon>Mycena</taxon>
    </lineage>
</organism>
<feature type="compositionally biased region" description="Low complexity" evidence="2">
    <location>
        <begin position="196"/>
        <end position="240"/>
    </location>
</feature>
<accession>A0AAD6T0Z5</accession>
<dbReference type="PANTHER" id="PTHR31836">
    <property type="match status" value="1"/>
</dbReference>
<evidence type="ECO:0000313" key="5">
    <source>
        <dbReference type="Proteomes" id="UP001218188"/>
    </source>
</evidence>
<dbReference type="InterPro" id="IPR051477">
    <property type="entry name" value="Expansin_CellWall"/>
</dbReference>
<name>A0AAD6T0Z5_9AGAR</name>
<keyword evidence="1 3" id="KW-0732">Signal</keyword>
<dbReference type="AlphaFoldDB" id="A0AAD6T0Z5"/>
<reference evidence="4" key="1">
    <citation type="submission" date="2023-03" db="EMBL/GenBank/DDBJ databases">
        <title>Massive genome expansion in bonnet fungi (Mycena s.s.) driven by repeated elements and novel gene families across ecological guilds.</title>
        <authorList>
            <consortium name="Lawrence Berkeley National Laboratory"/>
            <person name="Harder C.B."/>
            <person name="Miyauchi S."/>
            <person name="Viragh M."/>
            <person name="Kuo A."/>
            <person name="Thoen E."/>
            <person name="Andreopoulos B."/>
            <person name="Lu D."/>
            <person name="Skrede I."/>
            <person name="Drula E."/>
            <person name="Henrissat B."/>
            <person name="Morin E."/>
            <person name="Kohler A."/>
            <person name="Barry K."/>
            <person name="LaButti K."/>
            <person name="Morin E."/>
            <person name="Salamov A."/>
            <person name="Lipzen A."/>
            <person name="Mereny Z."/>
            <person name="Hegedus B."/>
            <person name="Baldrian P."/>
            <person name="Stursova M."/>
            <person name="Weitz H."/>
            <person name="Taylor A."/>
            <person name="Grigoriev I.V."/>
            <person name="Nagy L.G."/>
            <person name="Martin F."/>
            <person name="Kauserud H."/>
        </authorList>
    </citation>
    <scope>NUCLEOTIDE SEQUENCE</scope>
    <source>
        <strain evidence="4">CBHHK200</strain>
    </source>
</reference>
<evidence type="ECO:0000256" key="3">
    <source>
        <dbReference type="SAM" id="SignalP"/>
    </source>
</evidence>
<dbReference type="Proteomes" id="UP001218188">
    <property type="component" value="Unassembled WGS sequence"/>
</dbReference>
<dbReference type="EMBL" id="JARJCM010000037">
    <property type="protein sequence ID" value="KAJ7037379.1"/>
    <property type="molecule type" value="Genomic_DNA"/>
</dbReference>
<dbReference type="Gene3D" id="2.40.40.10">
    <property type="entry name" value="RlpA-like domain"/>
    <property type="match status" value="1"/>
</dbReference>
<dbReference type="CDD" id="cd22191">
    <property type="entry name" value="DPBB_RlpA_EXP_N-like"/>
    <property type="match status" value="1"/>
</dbReference>
<feature type="compositionally biased region" description="Low complexity" evidence="2">
    <location>
        <begin position="255"/>
        <end position="280"/>
    </location>
</feature>
<sequence>MFASSTLTILLSAAVMASTHEGRKHADLAKRLDNNTFSLGKRDTYQNKEFTWYPTDTGPDACTGKNHQDSDYYVAMGYDQFGDGGCCGKQMRITVNGKSAVATCVDECASCPEYGQLDFTKGLFEFFTGGDLGVGEIFGSWSYVDGSDSGSGSGDEDTTTKKTTTKKAPTTTKQQPPPTPTTTSTKQKVEVKTTHKVTPVAVTTTHTTTKATSTSSSSSKKTTSSAKPSSSKASSAKPSSSAKAYSSAKAASTSAAPSAAAPPASTPTDDGVANAGADTGSSGGSSAGSSVGGAAAGGAAPVSGALGTGSDDSSDAASMSFNKLFAAVAVVALAAIQAL</sequence>
<feature type="compositionally biased region" description="Gly residues" evidence="2">
    <location>
        <begin position="281"/>
        <end position="296"/>
    </location>
</feature>
<feature type="chain" id="PRO_5041929269" evidence="3">
    <location>
        <begin position="18"/>
        <end position="339"/>
    </location>
</feature>
<dbReference type="PANTHER" id="PTHR31836:SF28">
    <property type="entry name" value="SRCR DOMAIN-CONTAINING PROTEIN-RELATED"/>
    <property type="match status" value="1"/>
</dbReference>
<feature type="region of interest" description="Disordered" evidence="2">
    <location>
        <begin position="146"/>
        <end position="240"/>
    </location>
</feature>
<feature type="region of interest" description="Disordered" evidence="2">
    <location>
        <begin position="255"/>
        <end position="315"/>
    </location>
</feature>
<dbReference type="InterPro" id="IPR036908">
    <property type="entry name" value="RlpA-like_sf"/>
</dbReference>
<feature type="compositionally biased region" description="Low complexity" evidence="2">
    <location>
        <begin position="297"/>
        <end position="315"/>
    </location>
</feature>
<protein>
    <submittedName>
        <fullName evidence="4">Uncharacterized protein</fullName>
    </submittedName>
</protein>
<feature type="signal peptide" evidence="3">
    <location>
        <begin position="1"/>
        <end position="17"/>
    </location>
</feature>
<proteinExistence type="predicted"/>
<gene>
    <name evidence="4" type="ORF">C8F04DRAFT_410177</name>
</gene>
<evidence type="ECO:0000313" key="4">
    <source>
        <dbReference type="EMBL" id="KAJ7037379.1"/>
    </source>
</evidence>
<evidence type="ECO:0000256" key="2">
    <source>
        <dbReference type="SAM" id="MobiDB-lite"/>
    </source>
</evidence>
<evidence type="ECO:0000256" key="1">
    <source>
        <dbReference type="ARBA" id="ARBA00022729"/>
    </source>
</evidence>
<comment type="caution">
    <text evidence="4">The sequence shown here is derived from an EMBL/GenBank/DDBJ whole genome shotgun (WGS) entry which is preliminary data.</text>
</comment>